<dbReference type="AlphaFoldDB" id="G2GA08"/>
<accession>G2GA08</accession>
<dbReference type="PATRIC" id="fig|700597.3.peg.2278"/>
<reference evidence="1 2" key="1">
    <citation type="submission" date="2011-08" db="EMBL/GenBank/DDBJ databases">
        <authorList>
            <person name="Lin Y."/>
            <person name="Hao X."/>
            <person name="Johnstone L."/>
            <person name="Miller S.J."/>
            <person name="Wei G."/>
            <person name="Rensing C."/>
        </authorList>
    </citation>
    <scope>NUCLEOTIDE SEQUENCE [LARGE SCALE GENOMIC DNA]</scope>
    <source>
        <strain evidence="1 2">K42</strain>
    </source>
</reference>
<sequence>MNKLVIGRTAGIVLGLLLGLAALAVPAYALYALHTEGMSGLSAVIGSHPGCR</sequence>
<evidence type="ECO:0000313" key="1">
    <source>
        <dbReference type="EMBL" id="EGX59719.1"/>
    </source>
</evidence>
<comment type="caution">
    <text evidence="1">The sequence shown here is derived from an EMBL/GenBank/DDBJ whole genome shotgun (WGS) entry which is preliminary data.</text>
</comment>
<dbReference type="Proteomes" id="UP000004217">
    <property type="component" value="Unassembled WGS sequence"/>
</dbReference>
<keyword evidence="2" id="KW-1185">Reference proteome</keyword>
<proteinExistence type="predicted"/>
<gene>
    <name evidence="1" type="ORF">SZN_11643</name>
</gene>
<dbReference type="EMBL" id="AGBF01000026">
    <property type="protein sequence ID" value="EGX59719.1"/>
    <property type="molecule type" value="Genomic_DNA"/>
</dbReference>
<name>G2GA08_9ACTN</name>
<evidence type="ECO:0000313" key="2">
    <source>
        <dbReference type="Proteomes" id="UP000004217"/>
    </source>
</evidence>
<organism evidence="1 2">
    <name type="scientific">Streptomyces zinciresistens K42</name>
    <dbReference type="NCBI Taxonomy" id="700597"/>
    <lineage>
        <taxon>Bacteria</taxon>
        <taxon>Bacillati</taxon>
        <taxon>Actinomycetota</taxon>
        <taxon>Actinomycetes</taxon>
        <taxon>Kitasatosporales</taxon>
        <taxon>Streptomycetaceae</taxon>
        <taxon>Streptomyces</taxon>
    </lineage>
</organism>
<protein>
    <submittedName>
        <fullName evidence="1">Uncharacterized protein</fullName>
    </submittedName>
</protein>